<feature type="compositionally biased region" description="Gly residues" evidence="1">
    <location>
        <begin position="1"/>
        <end position="13"/>
    </location>
</feature>
<evidence type="ECO:0000313" key="2">
    <source>
        <dbReference type="EMBL" id="KAA0146167.1"/>
    </source>
</evidence>
<dbReference type="Proteomes" id="UP000325113">
    <property type="component" value="Unassembled WGS sequence"/>
</dbReference>
<organism evidence="2 3">
    <name type="scientific">Cafeteria roenbergensis</name>
    <name type="common">Marine flagellate</name>
    <dbReference type="NCBI Taxonomy" id="33653"/>
    <lineage>
        <taxon>Eukaryota</taxon>
        <taxon>Sar</taxon>
        <taxon>Stramenopiles</taxon>
        <taxon>Bigyra</taxon>
        <taxon>Opalozoa</taxon>
        <taxon>Bicosoecida</taxon>
        <taxon>Cafeteriaceae</taxon>
        <taxon>Cafeteria</taxon>
    </lineage>
</organism>
<feature type="region of interest" description="Disordered" evidence="1">
    <location>
        <begin position="1"/>
        <end position="25"/>
    </location>
</feature>
<sequence length="113" mass="12246">MDRGAGDGGGGNAGRRRRPPRGGAVVANGYIRAGDRDVFKLFDGYRPSFVEWLNSETLVVFETADDAARALNAIGRPIPSAPGVPSVPAVWREAERPLVKGKSDKWARKREVE</sequence>
<evidence type="ECO:0000256" key="1">
    <source>
        <dbReference type="SAM" id="MobiDB-lite"/>
    </source>
</evidence>
<protein>
    <submittedName>
        <fullName evidence="2">Uncharacterized protein</fullName>
    </submittedName>
</protein>
<dbReference type="EMBL" id="VLTM01000198">
    <property type="protein sequence ID" value="KAA0146167.1"/>
    <property type="molecule type" value="Genomic_DNA"/>
</dbReference>
<gene>
    <name evidence="2" type="ORF">FNF31_07847</name>
</gene>
<name>A0A5A8C0K6_CAFRO</name>
<dbReference type="AlphaFoldDB" id="A0A5A8C0K6"/>
<comment type="caution">
    <text evidence="2">The sequence shown here is derived from an EMBL/GenBank/DDBJ whole genome shotgun (WGS) entry which is preliminary data.</text>
</comment>
<reference evidence="2 3" key="1">
    <citation type="submission" date="2019-07" db="EMBL/GenBank/DDBJ databases">
        <title>Genomes of Cafeteria roenbergensis.</title>
        <authorList>
            <person name="Fischer M.G."/>
            <person name="Hackl T."/>
            <person name="Roman M."/>
        </authorList>
    </citation>
    <scope>NUCLEOTIDE SEQUENCE [LARGE SCALE GENOMIC DNA]</scope>
    <source>
        <strain evidence="2 3">Cflag</strain>
    </source>
</reference>
<accession>A0A5A8C0K6</accession>
<evidence type="ECO:0000313" key="3">
    <source>
        <dbReference type="Proteomes" id="UP000325113"/>
    </source>
</evidence>
<proteinExistence type="predicted"/>